<evidence type="ECO:0000313" key="2">
    <source>
        <dbReference type="Proteomes" id="UP000290815"/>
    </source>
</evidence>
<dbReference type="Proteomes" id="UP000290815">
    <property type="component" value="Chromosome"/>
</dbReference>
<organism evidence="1 2">
    <name type="scientific">Mycoplasmopsis glycophila</name>
    <dbReference type="NCBI Taxonomy" id="171285"/>
    <lineage>
        <taxon>Bacteria</taxon>
        <taxon>Bacillati</taxon>
        <taxon>Mycoplasmatota</taxon>
        <taxon>Mycoplasmoidales</taxon>
        <taxon>Metamycoplasmataceae</taxon>
        <taxon>Mycoplasmopsis</taxon>
    </lineage>
</organism>
<gene>
    <name evidence="1" type="ORF">NCTC10194_00339</name>
</gene>
<keyword evidence="2" id="KW-1185">Reference proteome</keyword>
<protein>
    <submittedName>
        <fullName evidence="1">Uncharacterized protein</fullName>
    </submittedName>
</protein>
<sequence length="160" mass="19480">MNFNKEKALDLLNKWDEQNKINQITEKVIKVNDELISLNSVSLIDVAYEYLEHIQYMVKEKEANSLEELFDLVWDNTSILTECNINIYNHDLQEEAFEKLNYIFENHNEYFQNEIKKDVYAVLRAAEYYIMDDFLYEFHNEFQNQFEKEYELENDKEMTL</sequence>
<dbReference type="EMBL" id="LR215024">
    <property type="protein sequence ID" value="VEU70330.1"/>
    <property type="molecule type" value="Genomic_DNA"/>
</dbReference>
<reference evidence="1 2" key="1">
    <citation type="submission" date="2019-01" db="EMBL/GenBank/DDBJ databases">
        <authorList>
            <consortium name="Pathogen Informatics"/>
        </authorList>
    </citation>
    <scope>NUCLEOTIDE SEQUENCE [LARGE SCALE GENOMIC DNA]</scope>
    <source>
        <strain evidence="1 2">NCTC10194</strain>
    </source>
</reference>
<name>A0A449AV30_9BACT</name>
<dbReference type="RefSeq" id="WP_027333921.1">
    <property type="nucleotide sequence ID" value="NZ_LR215024.1"/>
</dbReference>
<dbReference type="AlphaFoldDB" id="A0A449AV30"/>
<accession>A0A449AV30</accession>
<dbReference type="KEGG" id="mgly:NCTC10194_00339"/>
<evidence type="ECO:0000313" key="1">
    <source>
        <dbReference type="EMBL" id="VEU70330.1"/>
    </source>
</evidence>
<proteinExistence type="predicted"/>